<proteinExistence type="predicted"/>
<dbReference type="Pfam" id="PF00665">
    <property type="entry name" value="rve"/>
    <property type="match status" value="1"/>
</dbReference>
<dbReference type="SUPFAM" id="SSF53098">
    <property type="entry name" value="Ribonuclease H-like"/>
    <property type="match status" value="1"/>
</dbReference>
<dbReference type="InterPro" id="IPR012337">
    <property type="entry name" value="RNaseH-like_sf"/>
</dbReference>
<dbReference type="Gene3D" id="3.30.420.10">
    <property type="entry name" value="Ribonuclease H-like superfamily/Ribonuclease H"/>
    <property type="match status" value="1"/>
</dbReference>
<dbReference type="Pfam" id="PF17921">
    <property type="entry name" value="Integrase_H2C2"/>
    <property type="match status" value="1"/>
</dbReference>
<dbReference type="PROSITE" id="PS50994">
    <property type="entry name" value="INTEGRASE"/>
    <property type="match status" value="1"/>
</dbReference>
<dbReference type="GO" id="GO:0015074">
    <property type="term" value="P:DNA integration"/>
    <property type="evidence" value="ECO:0007669"/>
    <property type="project" value="InterPro"/>
</dbReference>
<feature type="domain" description="Integrase catalytic" evidence="2">
    <location>
        <begin position="178"/>
        <end position="336"/>
    </location>
</feature>
<dbReference type="EC" id="2.7.7.49" evidence="1"/>
<evidence type="ECO:0000256" key="1">
    <source>
        <dbReference type="ARBA" id="ARBA00012493"/>
    </source>
</evidence>
<evidence type="ECO:0000259" key="2">
    <source>
        <dbReference type="PROSITE" id="PS50994"/>
    </source>
</evidence>
<name>V5GV25_ANOGL</name>
<protein>
    <recommendedName>
        <fullName evidence="1">RNA-directed DNA polymerase</fullName>
        <ecNumber evidence="1">2.7.7.49</ecNumber>
    </recommendedName>
</protein>
<dbReference type="GO" id="GO:0003676">
    <property type="term" value="F:nucleic acid binding"/>
    <property type="evidence" value="ECO:0007669"/>
    <property type="project" value="InterPro"/>
</dbReference>
<accession>V5GV25</accession>
<organism evidence="3">
    <name type="scientific">Anoplophora glabripennis</name>
    <name type="common">Asian longhorn beetle</name>
    <name type="synonym">Anoplophora nobilis</name>
    <dbReference type="NCBI Taxonomy" id="217634"/>
    <lineage>
        <taxon>Eukaryota</taxon>
        <taxon>Metazoa</taxon>
        <taxon>Ecdysozoa</taxon>
        <taxon>Arthropoda</taxon>
        <taxon>Hexapoda</taxon>
        <taxon>Insecta</taxon>
        <taxon>Pterygota</taxon>
        <taxon>Neoptera</taxon>
        <taxon>Endopterygota</taxon>
        <taxon>Coleoptera</taxon>
        <taxon>Polyphaga</taxon>
        <taxon>Cucujiformia</taxon>
        <taxon>Chrysomeloidea</taxon>
        <taxon>Cerambycidae</taxon>
        <taxon>Lamiinae</taxon>
        <taxon>Lamiini</taxon>
        <taxon>Anoplophora</taxon>
    </lineage>
</organism>
<dbReference type="InterPro" id="IPR041588">
    <property type="entry name" value="Integrase_H2C2"/>
</dbReference>
<dbReference type="InterPro" id="IPR036397">
    <property type="entry name" value="RNaseH_sf"/>
</dbReference>
<dbReference type="PANTHER" id="PTHR37984">
    <property type="entry name" value="PROTEIN CBG26694"/>
    <property type="match status" value="1"/>
</dbReference>
<dbReference type="GO" id="GO:0003964">
    <property type="term" value="F:RNA-directed DNA polymerase activity"/>
    <property type="evidence" value="ECO:0007669"/>
    <property type="project" value="UniProtKB-EC"/>
</dbReference>
<gene>
    <name evidence="3" type="primary">RTF23</name>
</gene>
<feature type="non-terminal residue" evidence="3">
    <location>
        <position position="1"/>
    </location>
</feature>
<dbReference type="FunFam" id="1.10.340.70:FF:000001">
    <property type="entry name" value="Retrovirus-related Pol polyprotein from transposon gypsy-like Protein"/>
    <property type="match status" value="1"/>
</dbReference>
<dbReference type="Gene3D" id="1.10.340.70">
    <property type="match status" value="1"/>
</dbReference>
<dbReference type="InterPro" id="IPR001584">
    <property type="entry name" value="Integrase_cat-core"/>
</dbReference>
<dbReference type="EMBL" id="GALX01004383">
    <property type="protein sequence ID" value="JAB64083.1"/>
    <property type="molecule type" value="Transcribed_RNA"/>
</dbReference>
<sequence>PVGRIARWAVRMQQYDFDLVHRKGKDHIVPDVLSRAIPVLDSLKLDAVMPDVPSGDKWYDEMCRKVAQTPRRYPLWRLEGNRLFKRVELKYPKLVEESDSWLIVVPKGKRSEIIKDNHDPPTCGHLGVFKTSSRIAAKYYWPKLKQDCARYIRRCSVCLRTKPEQKPPAGMMLSVAPTLTRPWEVLSLDLVGPLPRSAAGFCYIFSVSDVFSKFVLLFPLRAATAVNVTKTFEENVVLLFGAPGKVIMDNGVQFRSNHFIKLLEKYHITPGHIANYHAQANPVERVHRVVKTVLTSYVGDNHRTWDKYLAQVACALRSSRHETTQLTPNLIMFGREIRLSGADIHPLADNSEEFNVLGRSDALKEVFQDVSRRLKQAFERSRKYYNLRHRDERFQLHQRVWKKNYTLSDASKGVTSKLNPKYDGPYTIVKVLSPWSYELADEIGRSRGVWHAKDIKAHPPDDQVSLISFDIL</sequence>
<dbReference type="InterPro" id="IPR050951">
    <property type="entry name" value="Retrovirus_Pol_polyprotein"/>
</dbReference>
<reference evidence="3" key="1">
    <citation type="submission" date="2013-07" db="EMBL/GenBank/DDBJ databases">
        <title>Midgut Transcriptome Profiling of Anoplphora glabripennis, a Lignocellulose Degrading, Wood-Boring Cerambycid.</title>
        <authorList>
            <person name="Scully E.D."/>
            <person name="Hoover K."/>
            <person name="Carlson J.E."/>
            <person name="Tien M."/>
            <person name="Geib S.M."/>
        </authorList>
    </citation>
    <scope>NUCLEOTIDE SEQUENCE</scope>
</reference>
<dbReference type="PANTHER" id="PTHR37984:SF5">
    <property type="entry name" value="PROTEIN NYNRIN-LIKE"/>
    <property type="match status" value="1"/>
</dbReference>
<evidence type="ECO:0000313" key="3">
    <source>
        <dbReference type="EMBL" id="JAB64083.1"/>
    </source>
</evidence>
<dbReference type="AlphaFoldDB" id="V5GV25"/>